<dbReference type="RefSeq" id="WP_273145031.1">
    <property type="nucleotide sequence ID" value="NZ_CP053675.1"/>
</dbReference>
<sequence length="57" mass="6671">MGNAAKKLGLDYLEVPFPESENQPWLTTKSQKRYAETDIRAIFEQLRELATLRARFQ</sequence>
<dbReference type="AlphaFoldDB" id="A0A9E6MXN4"/>
<dbReference type="Proteomes" id="UP000683551">
    <property type="component" value="Chromosome"/>
</dbReference>
<organism evidence="1 2">
    <name type="scientific">Ferrovum myxofaciens</name>
    <dbReference type="NCBI Taxonomy" id="416213"/>
    <lineage>
        <taxon>Bacteria</taxon>
        <taxon>Pseudomonadati</taxon>
        <taxon>Pseudomonadota</taxon>
        <taxon>Betaproteobacteria</taxon>
        <taxon>Ferrovales</taxon>
        <taxon>Ferrovaceae</taxon>
        <taxon>Ferrovum</taxon>
    </lineage>
</organism>
<protein>
    <submittedName>
        <fullName evidence="1">Uncharacterized protein</fullName>
    </submittedName>
</protein>
<accession>A0A9E6MXN4</accession>
<proteinExistence type="predicted"/>
<reference evidence="1" key="1">
    <citation type="submission" date="2021-02" db="EMBL/GenBank/DDBJ databases">
        <title>Comparative genomics of Ferrovum myxofaciens strains, predominant extremophile bacteria forming large biofilm stalactites in acid mine ecosystems.</title>
        <authorList>
            <person name="Burkartova K."/>
            <person name="Ridl J."/>
            <person name="Pajer P."/>
            <person name="Falteisek L."/>
        </authorList>
    </citation>
    <scope>NUCLEOTIDE SEQUENCE</scope>
    <source>
        <strain evidence="1">MI1III</strain>
    </source>
</reference>
<name>A0A9E6MXN4_9PROT</name>
<gene>
    <name evidence="1" type="ORF">JZL65_01045</name>
</gene>
<dbReference type="EMBL" id="CP071137">
    <property type="protein sequence ID" value="QWY77704.1"/>
    <property type="molecule type" value="Genomic_DNA"/>
</dbReference>
<evidence type="ECO:0000313" key="1">
    <source>
        <dbReference type="EMBL" id="QWY77704.1"/>
    </source>
</evidence>
<evidence type="ECO:0000313" key="2">
    <source>
        <dbReference type="Proteomes" id="UP000683551"/>
    </source>
</evidence>